<keyword evidence="11" id="KW-0010">Activator</keyword>
<gene>
    <name evidence="15" type="ORF">G3R48_05480</name>
</gene>
<sequence length="498" mass="55923">MSIESQCNLPSTTCQQARLSRDPRFDGLFFTGVLSTGIYCRSTCPAPAPLEKNVRYFDSAIKAANYGLRPCLRCRPDSAPFSNAWLGSQTTFNRAIKLIHQGALNAEQGASVKHLANRLGISPRYLSQLFQQNIGTSPKKYALYQQVMFAKQLLSESRLSITEIALAAGFNSIRRFNEAFKQTLQLTPSAARKKQFEQTDNDKGSTTVSLILSYRPPFDWSSMWQFFQFRLVDAMESADSLSYSRTFEFNHIIGLLTITPVEDKNQFKLELVLINTEDIGQLMPLVNAIRQMFDLDADMQLIEQNMQPYIDIGGKLNSGLRLPGVPTSFEAACRAVLGQQVSVTQATKLLNVLVEEYGEKVVIQGQNYRLFPRPEVIARASLTCFKMPQSRKNALNLLGQYIADNPNSTPQSWLSVKGIGPWTVAYAQMRGARDSDVLLTSDLVIKNGIKHCYKNQNKELTNPQYNQVSKQLAQNVTPWGSYLTLQIWHNCSAKPNVE</sequence>
<keyword evidence="8" id="KW-0862">Zinc</keyword>
<keyword evidence="9" id="KW-0805">Transcription regulation</keyword>
<evidence type="ECO:0000256" key="10">
    <source>
        <dbReference type="ARBA" id="ARBA00023125"/>
    </source>
</evidence>
<dbReference type="SUPFAM" id="SSF55945">
    <property type="entry name" value="TATA-box binding protein-like"/>
    <property type="match status" value="1"/>
</dbReference>
<evidence type="ECO:0000313" key="15">
    <source>
        <dbReference type="EMBL" id="MBR9727438.1"/>
    </source>
</evidence>
<dbReference type="InterPro" id="IPR018062">
    <property type="entry name" value="HTH_AraC-typ_CS"/>
</dbReference>
<reference evidence="15 16" key="1">
    <citation type="submission" date="2020-02" db="EMBL/GenBank/DDBJ databases">
        <title>Shewanella WXL01 sp. nov., a marine bacterium isolated from green algae in Luhuitou Fringing Reef (Northern South China Sea).</title>
        <authorList>
            <person name="Wang X."/>
        </authorList>
    </citation>
    <scope>NUCLEOTIDE SEQUENCE [LARGE SCALE GENOMIC DNA]</scope>
    <source>
        <strain evidence="15 16">MCCC 1A01895</strain>
    </source>
</reference>
<evidence type="ECO:0000256" key="2">
    <source>
        <dbReference type="ARBA" id="ARBA00001947"/>
    </source>
</evidence>
<keyword evidence="16" id="KW-1185">Reference proteome</keyword>
<comment type="catalytic activity">
    <reaction evidence="1">
        <text>Hydrolysis of alkylated DNA, releasing 3-methyladenine, 3-methylguanine, 7-methylguanine and 7-methyladenine.</text>
        <dbReference type="EC" id="3.2.2.21"/>
    </reaction>
</comment>
<dbReference type="PROSITE" id="PS00041">
    <property type="entry name" value="HTH_ARAC_FAMILY_1"/>
    <property type="match status" value="1"/>
</dbReference>
<keyword evidence="4" id="KW-0489">Methyltransferase</keyword>
<dbReference type="InterPro" id="IPR018060">
    <property type="entry name" value="HTH_AraC"/>
</dbReference>
<dbReference type="InterPro" id="IPR009057">
    <property type="entry name" value="Homeodomain-like_sf"/>
</dbReference>
<evidence type="ECO:0000256" key="9">
    <source>
        <dbReference type="ARBA" id="ARBA00023015"/>
    </source>
</evidence>
<comment type="caution">
    <text evidence="15">The sequence shown here is derived from an EMBL/GenBank/DDBJ whole genome shotgun (WGS) entry which is preliminary data.</text>
</comment>
<evidence type="ECO:0000256" key="8">
    <source>
        <dbReference type="ARBA" id="ARBA00022833"/>
    </source>
</evidence>
<dbReference type="Gene3D" id="3.40.10.10">
    <property type="entry name" value="DNA Methylphosphotriester Repair Domain"/>
    <property type="match status" value="1"/>
</dbReference>
<dbReference type="Pfam" id="PF12833">
    <property type="entry name" value="HTH_18"/>
    <property type="match status" value="1"/>
</dbReference>
<proteinExistence type="predicted"/>
<evidence type="ECO:0000256" key="6">
    <source>
        <dbReference type="ARBA" id="ARBA00022723"/>
    </source>
</evidence>
<protein>
    <recommendedName>
        <fullName evidence="3">DNA-3-methyladenine glycosylase II</fullName>
        <ecNumber evidence="3">3.2.2.21</ecNumber>
    </recommendedName>
</protein>
<dbReference type="Proteomes" id="UP000811844">
    <property type="component" value="Unassembled WGS sequence"/>
</dbReference>
<evidence type="ECO:0000256" key="5">
    <source>
        <dbReference type="ARBA" id="ARBA00022679"/>
    </source>
</evidence>
<keyword evidence="6" id="KW-0479">Metal-binding</keyword>
<dbReference type="Pfam" id="PF02805">
    <property type="entry name" value="Ada_Zn_binding"/>
    <property type="match status" value="1"/>
</dbReference>
<dbReference type="InterPro" id="IPR003265">
    <property type="entry name" value="HhH-GPD_domain"/>
</dbReference>
<dbReference type="SUPFAM" id="SSF46689">
    <property type="entry name" value="Homeodomain-like"/>
    <property type="match status" value="2"/>
</dbReference>
<dbReference type="Pfam" id="PF06029">
    <property type="entry name" value="AlkA_N"/>
    <property type="match status" value="1"/>
</dbReference>
<dbReference type="SMART" id="SM00342">
    <property type="entry name" value="HTH_ARAC"/>
    <property type="match status" value="1"/>
</dbReference>
<dbReference type="InterPro" id="IPR037046">
    <property type="entry name" value="AlkA_N_sf"/>
</dbReference>
<name>A0ABS5I083_9GAMM</name>
<dbReference type="InterPro" id="IPR035451">
    <property type="entry name" value="Ada-like_dom_sf"/>
</dbReference>
<dbReference type="SUPFAM" id="SSF57884">
    <property type="entry name" value="Ada DNA repair protein, N-terminal domain (N-Ada 10)"/>
    <property type="match status" value="1"/>
</dbReference>
<evidence type="ECO:0000256" key="11">
    <source>
        <dbReference type="ARBA" id="ARBA00023159"/>
    </source>
</evidence>
<evidence type="ECO:0000256" key="1">
    <source>
        <dbReference type="ARBA" id="ARBA00000086"/>
    </source>
</evidence>
<accession>A0ABS5I083</accession>
<dbReference type="RefSeq" id="WP_153662441.1">
    <property type="nucleotide sequence ID" value="NZ_JAAIKR010000003.1"/>
</dbReference>
<dbReference type="SMART" id="SM00478">
    <property type="entry name" value="ENDO3c"/>
    <property type="match status" value="1"/>
</dbReference>
<feature type="domain" description="HTH araC/xylS-type" evidence="14">
    <location>
        <begin position="93"/>
        <end position="194"/>
    </location>
</feature>
<evidence type="ECO:0000256" key="3">
    <source>
        <dbReference type="ARBA" id="ARBA00012000"/>
    </source>
</evidence>
<keyword evidence="13" id="KW-0234">DNA repair</keyword>
<dbReference type="EMBL" id="JAAIKR010000003">
    <property type="protein sequence ID" value="MBR9727438.1"/>
    <property type="molecule type" value="Genomic_DNA"/>
</dbReference>
<keyword evidence="10" id="KW-0238">DNA-binding</keyword>
<dbReference type="PANTHER" id="PTHR43003:SF13">
    <property type="entry name" value="DNA-3-METHYLADENINE GLYCOSYLASE 2"/>
    <property type="match status" value="1"/>
</dbReference>
<evidence type="ECO:0000313" key="16">
    <source>
        <dbReference type="Proteomes" id="UP000811844"/>
    </source>
</evidence>
<dbReference type="Gene3D" id="3.30.310.20">
    <property type="entry name" value="DNA-3-methyladenine glycosylase AlkA, N-terminal domain"/>
    <property type="match status" value="1"/>
</dbReference>
<dbReference type="PANTHER" id="PTHR43003">
    <property type="entry name" value="DNA-3-METHYLADENINE GLYCOSYLASE"/>
    <property type="match status" value="1"/>
</dbReference>
<keyword evidence="5" id="KW-0808">Transferase</keyword>
<comment type="cofactor">
    <cofactor evidence="2">
        <name>Zn(2+)</name>
        <dbReference type="ChEBI" id="CHEBI:29105"/>
    </cofactor>
</comment>
<keyword evidence="12" id="KW-0804">Transcription</keyword>
<dbReference type="InterPro" id="IPR011257">
    <property type="entry name" value="DNA_glycosylase"/>
</dbReference>
<dbReference type="InterPro" id="IPR051912">
    <property type="entry name" value="Alkylbase_DNA_Glycosylase/TA"/>
</dbReference>
<evidence type="ECO:0000256" key="12">
    <source>
        <dbReference type="ARBA" id="ARBA00023163"/>
    </source>
</evidence>
<evidence type="ECO:0000256" key="13">
    <source>
        <dbReference type="ARBA" id="ARBA00023204"/>
    </source>
</evidence>
<dbReference type="InterPro" id="IPR010316">
    <property type="entry name" value="AlkA_N"/>
</dbReference>
<keyword evidence="7" id="KW-0227">DNA damage</keyword>
<dbReference type="InterPro" id="IPR004026">
    <property type="entry name" value="Ada_DNA_repair_Zn-bd"/>
</dbReference>
<evidence type="ECO:0000256" key="7">
    <source>
        <dbReference type="ARBA" id="ARBA00022763"/>
    </source>
</evidence>
<dbReference type="SUPFAM" id="SSF48150">
    <property type="entry name" value="DNA-glycosylase"/>
    <property type="match status" value="1"/>
</dbReference>
<organism evidence="15 16">
    <name type="scientific">Shewanella intestini</name>
    <dbReference type="NCBI Taxonomy" id="2017544"/>
    <lineage>
        <taxon>Bacteria</taxon>
        <taxon>Pseudomonadati</taxon>
        <taxon>Pseudomonadota</taxon>
        <taxon>Gammaproteobacteria</taxon>
        <taxon>Alteromonadales</taxon>
        <taxon>Shewanellaceae</taxon>
        <taxon>Shewanella</taxon>
    </lineage>
</organism>
<dbReference type="EC" id="3.2.2.21" evidence="3"/>
<dbReference type="Gene3D" id="1.10.10.60">
    <property type="entry name" value="Homeodomain-like"/>
    <property type="match status" value="1"/>
</dbReference>
<evidence type="ECO:0000259" key="14">
    <source>
        <dbReference type="PROSITE" id="PS01124"/>
    </source>
</evidence>
<dbReference type="SMART" id="SM01009">
    <property type="entry name" value="AlkA_N"/>
    <property type="match status" value="1"/>
</dbReference>
<dbReference type="PROSITE" id="PS01124">
    <property type="entry name" value="HTH_ARAC_FAMILY_2"/>
    <property type="match status" value="1"/>
</dbReference>
<dbReference type="Gene3D" id="1.10.340.30">
    <property type="entry name" value="Hypothetical protein, domain 2"/>
    <property type="match status" value="1"/>
</dbReference>
<evidence type="ECO:0000256" key="4">
    <source>
        <dbReference type="ARBA" id="ARBA00022603"/>
    </source>
</evidence>